<evidence type="ECO:0000256" key="3">
    <source>
        <dbReference type="ARBA" id="ARBA00023002"/>
    </source>
</evidence>
<keyword evidence="5" id="KW-1185">Reference proteome</keyword>
<comment type="similarity">
    <text evidence="1">Belongs to the short-chain dehydrogenases/reductases (SDR) family.</text>
</comment>
<keyword evidence="3" id="KW-0560">Oxidoreductase</keyword>
<dbReference type="VEuPathDB" id="FungiDB:SAPIO_CDS4920"/>
<keyword evidence="2" id="KW-0521">NADP</keyword>
<protein>
    <submittedName>
        <fullName evidence="4">Uncharacterized protein</fullName>
    </submittedName>
</protein>
<dbReference type="CDD" id="cd05233">
    <property type="entry name" value="SDR_c"/>
    <property type="match status" value="1"/>
</dbReference>
<evidence type="ECO:0000256" key="1">
    <source>
        <dbReference type="ARBA" id="ARBA00006484"/>
    </source>
</evidence>
<dbReference type="Pfam" id="PF13561">
    <property type="entry name" value="adh_short_C2"/>
    <property type="match status" value="1"/>
</dbReference>
<dbReference type="SUPFAM" id="SSF51735">
    <property type="entry name" value="NAD(P)-binding Rossmann-fold domains"/>
    <property type="match status" value="1"/>
</dbReference>
<organism evidence="4 5">
    <name type="scientific">Pseudallescheria apiosperma</name>
    <name type="common">Scedosporium apiospermum</name>
    <dbReference type="NCBI Taxonomy" id="563466"/>
    <lineage>
        <taxon>Eukaryota</taxon>
        <taxon>Fungi</taxon>
        <taxon>Dikarya</taxon>
        <taxon>Ascomycota</taxon>
        <taxon>Pezizomycotina</taxon>
        <taxon>Sordariomycetes</taxon>
        <taxon>Hypocreomycetidae</taxon>
        <taxon>Microascales</taxon>
        <taxon>Microascaceae</taxon>
        <taxon>Scedosporium</taxon>
    </lineage>
</organism>
<accession>A0A084G7C4</accession>
<dbReference type="InterPro" id="IPR020904">
    <property type="entry name" value="Sc_DH/Rdtase_CS"/>
</dbReference>
<evidence type="ECO:0000256" key="2">
    <source>
        <dbReference type="ARBA" id="ARBA00022857"/>
    </source>
</evidence>
<dbReference type="GO" id="GO:0016491">
    <property type="term" value="F:oxidoreductase activity"/>
    <property type="evidence" value="ECO:0007669"/>
    <property type="project" value="UniProtKB-KW"/>
</dbReference>
<dbReference type="OrthoDB" id="47007at2759"/>
<dbReference type="OMA" id="KMTRADW"/>
<dbReference type="Proteomes" id="UP000028545">
    <property type="component" value="Unassembled WGS sequence"/>
</dbReference>
<dbReference type="AlphaFoldDB" id="A0A084G7C4"/>
<proteinExistence type="inferred from homology"/>
<dbReference type="PANTHER" id="PTHR43639:SF1">
    <property type="entry name" value="SHORT-CHAIN DEHYDROGENASE_REDUCTASE FAMILY PROTEIN"/>
    <property type="match status" value="1"/>
</dbReference>
<dbReference type="InterPro" id="IPR036291">
    <property type="entry name" value="NAD(P)-bd_dom_sf"/>
</dbReference>
<evidence type="ECO:0000313" key="5">
    <source>
        <dbReference type="Proteomes" id="UP000028545"/>
    </source>
</evidence>
<dbReference type="KEGG" id="sapo:SAPIO_CDS4920"/>
<dbReference type="HOGENOM" id="CLU_010194_1_3_1"/>
<dbReference type="PRINTS" id="PR00081">
    <property type="entry name" value="GDHRDH"/>
</dbReference>
<dbReference type="EMBL" id="JOWA01000095">
    <property type="protein sequence ID" value="KEZ43236.1"/>
    <property type="molecule type" value="Genomic_DNA"/>
</dbReference>
<sequence length="263" mass="27704">MESSQKVDRSFPTLDGKVAIVTGASRGIGLNIALELARRGAKVAATYVSPSSESAINGLIKQVSCFGSPSECIGIRADLRDPASAKAIVDQTTSAFGPHIDIVVNNAGVEVVKGLSDIEVADFNSVYQVNVLAPLLLVQQVKPHLRAPGRIINIGSVGARSGFKNLSLYCSSKAALEGLTRCWAAELGTEGHSVNVINPGPVQSDMLDNIPEEIVAMQKATTPLQNRLGTFDDVAQIAAWLASEESRWVTGQAISASGGWAMY</sequence>
<dbReference type="Gene3D" id="3.40.50.720">
    <property type="entry name" value="NAD(P)-binding Rossmann-like Domain"/>
    <property type="match status" value="1"/>
</dbReference>
<evidence type="ECO:0000313" key="4">
    <source>
        <dbReference type="EMBL" id="KEZ43236.1"/>
    </source>
</evidence>
<reference evidence="4 5" key="1">
    <citation type="journal article" date="2014" name="Genome Announc.">
        <title>Draft genome sequence of the pathogenic fungus Scedosporium apiospermum.</title>
        <authorList>
            <person name="Vandeputte P."/>
            <person name="Ghamrawi S."/>
            <person name="Rechenmann M."/>
            <person name="Iltis A."/>
            <person name="Giraud S."/>
            <person name="Fleury M."/>
            <person name="Thornton C."/>
            <person name="Delhaes L."/>
            <person name="Meyer W."/>
            <person name="Papon N."/>
            <person name="Bouchara J.P."/>
        </authorList>
    </citation>
    <scope>NUCLEOTIDE SEQUENCE [LARGE SCALE GENOMIC DNA]</scope>
    <source>
        <strain evidence="4 5">IHEM 14462</strain>
    </source>
</reference>
<dbReference type="PROSITE" id="PS00061">
    <property type="entry name" value="ADH_SHORT"/>
    <property type="match status" value="1"/>
</dbReference>
<dbReference type="FunFam" id="3.40.50.720:FF:000374">
    <property type="entry name" value="3-oxoacyl-(Acyl-carrier-protein) reductase"/>
    <property type="match status" value="1"/>
</dbReference>
<dbReference type="InterPro" id="IPR002347">
    <property type="entry name" value="SDR_fam"/>
</dbReference>
<name>A0A084G7C4_PSEDA</name>
<dbReference type="GeneID" id="27723992"/>
<dbReference type="PANTHER" id="PTHR43639">
    <property type="entry name" value="OXIDOREDUCTASE, SHORT-CHAIN DEHYDROGENASE/REDUCTASE FAMILY (AFU_ORTHOLOGUE AFUA_5G02870)"/>
    <property type="match status" value="1"/>
</dbReference>
<dbReference type="RefSeq" id="XP_016643035.1">
    <property type="nucleotide sequence ID" value="XM_016787360.1"/>
</dbReference>
<comment type="caution">
    <text evidence="4">The sequence shown here is derived from an EMBL/GenBank/DDBJ whole genome shotgun (WGS) entry which is preliminary data.</text>
</comment>
<gene>
    <name evidence="4" type="ORF">SAPIO_CDS4920</name>
</gene>
<dbReference type="PRINTS" id="PR00080">
    <property type="entry name" value="SDRFAMILY"/>
</dbReference>